<feature type="transmembrane region" description="Helical" evidence="1">
    <location>
        <begin position="12"/>
        <end position="33"/>
    </location>
</feature>
<keyword evidence="1" id="KW-0812">Transmembrane</keyword>
<organism evidence="2 3">
    <name type="scientific">Candidatus Woesebacteria bacterium GW2011_GWB1_38_8</name>
    <dbReference type="NCBI Taxonomy" id="1618570"/>
    <lineage>
        <taxon>Bacteria</taxon>
        <taxon>Candidatus Woeseibacteriota</taxon>
    </lineage>
</organism>
<dbReference type="EMBL" id="LBVL01000012">
    <property type="protein sequence ID" value="KKQ84932.1"/>
    <property type="molecule type" value="Genomic_DNA"/>
</dbReference>
<evidence type="ECO:0000313" key="3">
    <source>
        <dbReference type="Proteomes" id="UP000034081"/>
    </source>
</evidence>
<keyword evidence="1" id="KW-1133">Transmembrane helix</keyword>
<keyword evidence="1" id="KW-0472">Membrane</keyword>
<sequence>MRNTKSNSGYIALSSILVISAVVLVIGISTSLLSVNDLLSSASGKKGDETVDFVEACIEDALLRLNEDNSIPGNITLPQGTCSVTINSQVGNNWDFTVAATLNDYTRSVRLQVTRDTTVAVTSWQEV</sequence>
<reference evidence="2 3" key="1">
    <citation type="journal article" date="2015" name="Nature">
        <title>rRNA introns, odd ribosomes, and small enigmatic genomes across a large radiation of phyla.</title>
        <authorList>
            <person name="Brown C.T."/>
            <person name="Hug L.A."/>
            <person name="Thomas B.C."/>
            <person name="Sharon I."/>
            <person name="Castelle C.J."/>
            <person name="Singh A."/>
            <person name="Wilkins M.J."/>
            <person name="Williams K.H."/>
            <person name="Banfield J.F."/>
        </authorList>
    </citation>
    <scope>NUCLEOTIDE SEQUENCE [LARGE SCALE GENOMIC DNA]</scope>
</reference>
<protein>
    <submittedName>
        <fullName evidence="2">Uncharacterized protein</fullName>
    </submittedName>
</protein>
<accession>A0A0G0L1Q6</accession>
<gene>
    <name evidence="2" type="ORF">UT08_C0012G0028</name>
</gene>
<evidence type="ECO:0000313" key="2">
    <source>
        <dbReference type="EMBL" id="KKQ84932.1"/>
    </source>
</evidence>
<dbReference type="AlphaFoldDB" id="A0A0G0L1Q6"/>
<evidence type="ECO:0000256" key="1">
    <source>
        <dbReference type="SAM" id="Phobius"/>
    </source>
</evidence>
<proteinExistence type="predicted"/>
<dbReference type="Proteomes" id="UP000034081">
    <property type="component" value="Unassembled WGS sequence"/>
</dbReference>
<dbReference type="STRING" id="1618570.UT08_C0012G0028"/>
<name>A0A0G0L1Q6_9BACT</name>
<comment type="caution">
    <text evidence="2">The sequence shown here is derived from an EMBL/GenBank/DDBJ whole genome shotgun (WGS) entry which is preliminary data.</text>
</comment>